<protein>
    <submittedName>
        <fullName evidence="1">Uncharacterized protein</fullName>
    </submittedName>
</protein>
<dbReference type="Proteomes" id="UP001345963">
    <property type="component" value="Unassembled WGS sequence"/>
</dbReference>
<proteinExistence type="predicted"/>
<evidence type="ECO:0000313" key="1">
    <source>
        <dbReference type="EMBL" id="MED6249513.1"/>
    </source>
</evidence>
<name>A0ABU7BGH4_9TELE</name>
<evidence type="ECO:0000313" key="2">
    <source>
        <dbReference type="Proteomes" id="UP001345963"/>
    </source>
</evidence>
<organism evidence="1 2">
    <name type="scientific">Ataeniobius toweri</name>
    <dbReference type="NCBI Taxonomy" id="208326"/>
    <lineage>
        <taxon>Eukaryota</taxon>
        <taxon>Metazoa</taxon>
        <taxon>Chordata</taxon>
        <taxon>Craniata</taxon>
        <taxon>Vertebrata</taxon>
        <taxon>Euteleostomi</taxon>
        <taxon>Actinopterygii</taxon>
        <taxon>Neopterygii</taxon>
        <taxon>Teleostei</taxon>
        <taxon>Neoteleostei</taxon>
        <taxon>Acanthomorphata</taxon>
        <taxon>Ovalentaria</taxon>
        <taxon>Atherinomorphae</taxon>
        <taxon>Cyprinodontiformes</taxon>
        <taxon>Goodeidae</taxon>
        <taxon>Ataeniobius</taxon>
    </lineage>
</organism>
<gene>
    <name evidence="1" type="ORF">ATANTOWER_015437</name>
</gene>
<accession>A0ABU7BGH4</accession>
<reference evidence="1 2" key="1">
    <citation type="submission" date="2021-07" db="EMBL/GenBank/DDBJ databases">
        <authorList>
            <person name="Palmer J.M."/>
        </authorList>
    </citation>
    <scope>NUCLEOTIDE SEQUENCE [LARGE SCALE GENOMIC DNA]</scope>
    <source>
        <strain evidence="1 2">AT_MEX2019</strain>
        <tissue evidence="1">Muscle</tissue>
    </source>
</reference>
<dbReference type="EMBL" id="JAHUTI010052371">
    <property type="protein sequence ID" value="MED6249513.1"/>
    <property type="molecule type" value="Genomic_DNA"/>
</dbReference>
<sequence>MSSACAITIYHENLEHPSFPLLTSCMMMLIAFPAGPGTNPHCQKYQIPALMPTMSPAFTLLGGTNCMAVSLQSVCPGQLWLQFNSPLSVCERVYECVGD</sequence>
<comment type="caution">
    <text evidence="1">The sequence shown here is derived from an EMBL/GenBank/DDBJ whole genome shotgun (WGS) entry which is preliminary data.</text>
</comment>
<keyword evidence="2" id="KW-1185">Reference proteome</keyword>